<organism evidence="1 2">
    <name type="scientific">Blautia wexlerae</name>
    <dbReference type="NCBI Taxonomy" id="418240"/>
    <lineage>
        <taxon>Bacteria</taxon>
        <taxon>Bacillati</taxon>
        <taxon>Bacillota</taxon>
        <taxon>Clostridia</taxon>
        <taxon>Lachnospirales</taxon>
        <taxon>Lachnospiraceae</taxon>
        <taxon>Blautia</taxon>
    </lineage>
</organism>
<gene>
    <name evidence="1" type="ORF">BWLFYP14_01884</name>
</gene>
<proteinExistence type="predicted"/>
<dbReference type="Pfam" id="PF20458">
    <property type="entry name" value="DUF6711"/>
    <property type="match status" value="1"/>
</dbReference>
<dbReference type="Proteomes" id="UP000366766">
    <property type="component" value="Unassembled WGS sequence"/>
</dbReference>
<name>A0A564WT38_9FIRM</name>
<dbReference type="EMBL" id="CABHOF010000037">
    <property type="protein sequence ID" value="VUX65194.1"/>
    <property type="molecule type" value="Genomic_DNA"/>
</dbReference>
<keyword evidence="2" id="KW-1185">Reference proteome</keyword>
<dbReference type="RefSeq" id="WP_144137030.1">
    <property type="nucleotide sequence ID" value="NZ_CABHOF010000037.1"/>
</dbReference>
<accession>A0A564WT38</accession>
<dbReference type="AlphaFoldDB" id="A0A564WT38"/>
<evidence type="ECO:0000313" key="2">
    <source>
        <dbReference type="Proteomes" id="UP000366766"/>
    </source>
</evidence>
<evidence type="ECO:0000313" key="1">
    <source>
        <dbReference type="EMBL" id="VUX65194.1"/>
    </source>
</evidence>
<reference evidence="1 2" key="1">
    <citation type="submission" date="2019-07" db="EMBL/GenBank/DDBJ databases">
        <authorList>
            <person name="Chang H.-W."/>
            <person name="Raman A."/>
            <person name="Venkatesh S."/>
            <person name="Gehrig J."/>
        </authorList>
    </citation>
    <scope>NUCLEOTIDE SEQUENCE [LARGE SCALE GENOMIC DNA]</scope>
    <source>
        <strain evidence="1">Blautia_wexlerae_LFYP_14</strain>
    </source>
</reference>
<dbReference type="InterPro" id="IPR046557">
    <property type="entry name" value="DUF6711"/>
</dbReference>
<sequence>MDNIVIKVGGVTLPKEVSKFKWKKSDVSAKNAGRTQDVKMHKNRVAKKRTLGLGWVNLTKEQIHQILVAFDPEYIMVTYWDPLAGTDVTKEFYTGDMEANVKWWAKGHERYSTLDFDVIER</sequence>
<protein>
    <submittedName>
        <fullName evidence="1">Uncharacterized protein</fullName>
    </submittedName>
</protein>